<reference evidence="3" key="1">
    <citation type="submission" date="2016-10" db="EMBL/GenBank/DDBJ databases">
        <authorList>
            <person name="Varghese N."/>
            <person name="Submissions S."/>
        </authorList>
    </citation>
    <scope>NUCLEOTIDE SEQUENCE [LARGE SCALE GENOMIC DNA]</scope>
    <source>
        <strain evidence="3">DSM 23920</strain>
    </source>
</reference>
<keyword evidence="3" id="KW-1185">Reference proteome</keyword>
<dbReference type="OrthoDB" id="2168082at2"/>
<proteinExistence type="predicted"/>
<protein>
    <submittedName>
        <fullName evidence="2">LytTr DNA-binding domain-containing protein</fullName>
    </submittedName>
</protein>
<evidence type="ECO:0000313" key="2">
    <source>
        <dbReference type="EMBL" id="SEA48877.1"/>
    </source>
</evidence>
<evidence type="ECO:0000313" key="3">
    <source>
        <dbReference type="Proteomes" id="UP000199656"/>
    </source>
</evidence>
<dbReference type="GO" id="GO:0000156">
    <property type="term" value="F:phosphorelay response regulator activity"/>
    <property type="evidence" value="ECO:0007669"/>
    <property type="project" value="InterPro"/>
</dbReference>
<dbReference type="Pfam" id="PF04397">
    <property type="entry name" value="LytTR"/>
    <property type="match status" value="1"/>
</dbReference>
<dbReference type="PROSITE" id="PS50930">
    <property type="entry name" value="HTH_LYTTR"/>
    <property type="match status" value="1"/>
</dbReference>
<keyword evidence="2" id="KW-0238">DNA-binding</keyword>
<dbReference type="SMART" id="SM00850">
    <property type="entry name" value="LytTR"/>
    <property type="match status" value="1"/>
</dbReference>
<feature type="domain" description="HTH LytTR-type" evidence="1">
    <location>
        <begin position="28"/>
        <end position="93"/>
    </location>
</feature>
<accession>A0A1H4BL87</accession>
<dbReference type="GO" id="GO:0003677">
    <property type="term" value="F:DNA binding"/>
    <property type="evidence" value="ECO:0007669"/>
    <property type="project" value="UniProtKB-KW"/>
</dbReference>
<dbReference type="Gene3D" id="2.40.50.1020">
    <property type="entry name" value="LytTr DNA-binding domain"/>
    <property type="match status" value="1"/>
</dbReference>
<sequence>MQLYSLIQKLQAPPALPATDHFFVKSGIRGGVVKINTDDIILVEGAKNYIHIYHGAEKTITLMNMKDIEAVLPSRSFLRVHRSSIIATRHIVSMEGDLVILTHGLKAVAGPSYKDALLAWVQGNLLNG</sequence>
<dbReference type="STRING" id="408074.SAMN05660909_02141"/>
<dbReference type="AlphaFoldDB" id="A0A1H4BL87"/>
<dbReference type="Proteomes" id="UP000199656">
    <property type="component" value="Unassembled WGS sequence"/>
</dbReference>
<dbReference type="EMBL" id="FNRL01000008">
    <property type="protein sequence ID" value="SEA48877.1"/>
    <property type="molecule type" value="Genomic_DNA"/>
</dbReference>
<evidence type="ECO:0000259" key="1">
    <source>
        <dbReference type="PROSITE" id="PS50930"/>
    </source>
</evidence>
<dbReference type="PANTHER" id="PTHR37299">
    <property type="entry name" value="TRANSCRIPTIONAL REGULATOR-RELATED"/>
    <property type="match status" value="1"/>
</dbReference>
<organism evidence="2 3">
    <name type="scientific">Chitinophaga terrae</name>
    <name type="common">ex Kim and Jung 2007</name>
    <dbReference type="NCBI Taxonomy" id="408074"/>
    <lineage>
        <taxon>Bacteria</taxon>
        <taxon>Pseudomonadati</taxon>
        <taxon>Bacteroidota</taxon>
        <taxon>Chitinophagia</taxon>
        <taxon>Chitinophagales</taxon>
        <taxon>Chitinophagaceae</taxon>
        <taxon>Chitinophaga</taxon>
    </lineage>
</organism>
<dbReference type="InterPro" id="IPR046947">
    <property type="entry name" value="LytR-like"/>
</dbReference>
<dbReference type="PANTHER" id="PTHR37299:SF1">
    <property type="entry name" value="STAGE 0 SPORULATION PROTEIN A HOMOLOG"/>
    <property type="match status" value="1"/>
</dbReference>
<gene>
    <name evidence="2" type="ORF">SAMN05660909_02141</name>
</gene>
<dbReference type="InterPro" id="IPR007492">
    <property type="entry name" value="LytTR_DNA-bd_dom"/>
</dbReference>
<name>A0A1H4BL87_9BACT</name>